<comment type="caution">
    <text evidence="2">The sequence shown here is derived from an EMBL/GenBank/DDBJ whole genome shotgun (WGS) entry which is preliminary data.</text>
</comment>
<dbReference type="EMBL" id="MCFG01000647">
    <property type="protein sequence ID" value="ORX63356.1"/>
    <property type="molecule type" value="Genomic_DNA"/>
</dbReference>
<evidence type="ECO:0000256" key="1">
    <source>
        <dbReference type="SAM" id="Phobius"/>
    </source>
</evidence>
<evidence type="ECO:0000313" key="3">
    <source>
        <dbReference type="Proteomes" id="UP000193944"/>
    </source>
</evidence>
<feature type="transmembrane region" description="Helical" evidence="1">
    <location>
        <begin position="178"/>
        <end position="197"/>
    </location>
</feature>
<proteinExistence type="predicted"/>
<evidence type="ECO:0000313" key="2">
    <source>
        <dbReference type="EMBL" id="ORX63356.1"/>
    </source>
</evidence>
<dbReference type="OrthoDB" id="416786at2759"/>
<keyword evidence="3" id="KW-1185">Reference proteome</keyword>
<sequence>MKIMISSIYDSKLLNIQIYDIPVTTNGKLDRKVLPEPNLKELVKGNFIVPKTAIEKYTSKIYNKILLIILLFKQLTSFIEKEKLNVEENEHQVQFIKHYNRDSKEYTPSRIVFTNRTNFNIENLLGIVASAFLMLIKIKKETNLIDLIKEYTNIMFDIFNINYDFVFSKIIEDFNMSLLNFILFLKTYLSIYAFIYMRME</sequence>
<protein>
    <recommendedName>
        <fullName evidence="4">AMP-binding enzyme C-terminal domain-containing protein</fullName>
    </recommendedName>
</protein>
<dbReference type="Proteomes" id="UP000193944">
    <property type="component" value="Unassembled WGS sequence"/>
</dbReference>
<dbReference type="AlphaFoldDB" id="A0A1Y1VQP1"/>
<gene>
    <name evidence="2" type="ORF">BCR32DRAFT_251622</name>
</gene>
<reference evidence="2 3" key="2">
    <citation type="submission" date="2016-08" db="EMBL/GenBank/DDBJ databases">
        <title>Pervasive Adenine N6-methylation of Active Genes in Fungi.</title>
        <authorList>
            <consortium name="DOE Joint Genome Institute"/>
            <person name="Mondo S.J."/>
            <person name="Dannebaum R.O."/>
            <person name="Kuo R.C."/>
            <person name="Labutti K."/>
            <person name="Haridas S."/>
            <person name="Kuo A."/>
            <person name="Salamov A."/>
            <person name="Ahrendt S.R."/>
            <person name="Lipzen A."/>
            <person name="Sullivan W."/>
            <person name="Andreopoulos W.B."/>
            <person name="Clum A."/>
            <person name="Lindquist E."/>
            <person name="Daum C."/>
            <person name="Ramamoorthy G.K."/>
            <person name="Gryganskyi A."/>
            <person name="Culley D."/>
            <person name="Magnuson J.K."/>
            <person name="James T.Y."/>
            <person name="O'Malley M.A."/>
            <person name="Stajich J.E."/>
            <person name="Spatafora J.W."/>
            <person name="Visel A."/>
            <person name="Grigoriev I.V."/>
        </authorList>
    </citation>
    <scope>NUCLEOTIDE SEQUENCE [LARGE SCALE GENOMIC DNA]</scope>
    <source>
        <strain evidence="2 3">S4</strain>
    </source>
</reference>
<evidence type="ECO:0008006" key="4">
    <source>
        <dbReference type="Google" id="ProtNLM"/>
    </source>
</evidence>
<accession>A0A1Y1VQP1</accession>
<name>A0A1Y1VQP1_9FUNG</name>
<reference evidence="2 3" key="1">
    <citation type="submission" date="2016-08" db="EMBL/GenBank/DDBJ databases">
        <title>A Parts List for Fungal Cellulosomes Revealed by Comparative Genomics.</title>
        <authorList>
            <consortium name="DOE Joint Genome Institute"/>
            <person name="Haitjema C.H."/>
            <person name="Gilmore S.P."/>
            <person name="Henske J.K."/>
            <person name="Solomon K.V."/>
            <person name="De Groot R."/>
            <person name="Kuo A."/>
            <person name="Mondo S.J."/>
            <person name="Salamov A.A."/>
            <person name="Labutti K."/>
            <person name="Zhao Z."/>
            <person name="Chiniquy J."/>
            <person name="Barry K."/>
            <person name="Brewer H.M."/>
            <person name="Purvine S.O."/>
            <person name="Wright A.T."/>
            <person name="Boxma B."/>
            <person name="Van Alen T."/>
            <person name="Hackstein J.H."/>
            <person name="Baker S.E."/>
            <person name="Grigoriev I.V."/>
            <person name="O'Malley M.A."/>
        </authorList>
    </citation>
    <scope>NUCLEOTIDE SEQUENCE [LARGE SCALE GENOMIC DNA]</scope>
    <source>
        <strain evidence="2 3">S4</strain>
    </source>
</reference>
<organism evidence="2 3">
    <name type="scientific">Anaeromyces robustus</name>
    <dbReference type="NCBI Taxonomy" id="1754192"/>
    <lineage>
        <taxon>Eukaryota</taxon>
        <taxon>Fungi</taxon>
        <taxon>Fungi incertae sedis</taxon>
        <taxon>Chytridiomycota</taxon>
        <taxon>Chytridiomycota incertae sedis</taxon>
        <taxon>Neocallimastigomycetes</taxon>
        <taxon>Neocallimastigales</taxon>
        <taxon>Neocallimastigaceae</taxon>
        <taxon>Anaeromyces</taxon>
    </lineage>
</organism>
<keyword evidence="1" id="KW-0472">Membrane</keyword>
<keyword evidence="1" id="KW-0812">Transmembrane</keyword>
<feature type="transmembrane region" description="Helical" evidence="1">
    <location>
        <begin position="119"/>
        <end position="136"/>
    </location>
</feature>
<keyword evidence="1" id="KW-1133">Transmembrane helix</keyword>